<gene>
    <name evidence="11" type="primary">cobD</name>
    <name evidence="12" type="ORF">NEF87_004873</name>
</gene>
<feature type="transmembrane region" description="Helical" evidence="11">
    <location>
        <begin position="102"/>
        <end position="121"/>
    </location>
</feature>
<accession>A0ABY6HYX0</accession>
<keyword evidence="10 11" id="KW-0472">Membrane</keyword>
<dbReference type="EMBL" id="CP104013">
    <property type="protein sequence ID" value="UYP48588.1"/>
    <property type="molecule type" value="Genomic_DNA"/>
</dbReference>
<evidence type="ECO:0000256" key="8">
    <source>
        <dbReference type="ARBA" id="ARBA00022692"/>
    </source>
</evidence>
<dbReference type="NCBIfam" id="TIGR00380">
    <property type="entry name" value="cobal_cbiB"/>
    <property type="match status" value="1"/>
</dbReference>
<dbReference type="HAMAP" id="MF_00024">
    <property type="entry name" value="CobD_CbiB"/>
    <property type="match status" value="1"/>
</dbReference>
<keyword evidence="9 11" id="KW-1133">Transmembrane helix</keyword>
<evidence type="ECO:0000313" key="13">
    <source>
        <dbReference type="Proteomes" id="UP001208689"/>
    </source>
</evidence>
<dbReference type="PANTHER" id="PTHR34308">
    <property type="entry name" value="COBALAMIN BIOSYNTHESIS PROTEIN CBIB"/>
    <property type="match status" value="1"/>
</dbReference>
<dbReference type="Pfam" id="PF03186">
    <property type="entry name" value="CobD_Cbib"/>
    <property type="match status" value="1"/>
</dbReference>
<evidence type="ECO:0000313" key="12">
    <source>
        <dbReference type="EMBL" id="UYP48588.1"/>
    </source>
</evidence>
<comment type="subcellular location">
    <subcellularLocation>
        <location evidence="2 11">Cell membrane</location>
        <topology evidence="2 11">Multi-pass membrane protein</topology>
    </subcellularLocation>
</comment>
<evidence type="ECO:0000256" key="5">
    <source>
        <dbReference type="ARBA" id="ARBA00016185"/>
    </source>
</evidence>
<evidence type="ECO:0000256" key="9">
    <source>
        <dbReference type="ARBA" id="ARBA00022989"/>
    </source>
</evidence>
<feature type="transmembrane region" description="Helical" evidence="11">
    <location>
        <begin position="185"/>
        <end position="218"/>
    </location>
</feature>
<reference evidence="12" key="1">
    <citation type="submission" date="2022-09" db="EMBL/GenBank/DDBJ databases">
        <title>Actin cytoskeleton and complex cell architecture in an #Asgard archaeon.</title>
        <authorList>
            <person name="Ponce Toledo R.I."/>
            <person name="Schleper C."/>
            <person name="Rodrigues Oliveira T."/>
            <person name="Wollweber F."/>
            <person name="Xu J."/>
            <person name="Rittmann S."/>
            <person name="Klingl A."/>
            <person name="Pilhofer M."/>
        </authorList>
    </citation>
    <scope>NUCLEOTIDE SEQUENCE</scope>
    <source>
        <strain evidence="12">B-35</strain>
    </source>
</reference>
<feature type="transmembrane region" description="Helical" evidence="11">
    <location>
        <begin position="9"/>
        <end position="29"/>
    </location>
</feature>
<evidence type="ECO:0000256" key="4">
    <source>
        <dbReference type="ARBA" id="ARBA00006263"/>
    </source>
</evidence>
<evidence type="ECO:0000256" key="6">
    <source>
        <dbReference type="ARBA" id="ARBA00022475"/>
    </source>
</evidence>
<organism evidence="12 13">
    <name type="scientific">Candidatus Lokiarchaeum ossiferum</name>
    <dbReference type="NCBI Taxonomy" id="2951803"/>
    <lineage>
        <taxon>Archaea</taxon>
        <taxon>Promethearchaeati</taxon>
        <taxon>Promethearchaeota</taxon>
        <taxon>Promethearchaeia</taxon>
        <taxon>Promethearchaeales</taxon>
        <taxon>Promethearchaeaceae</taxon>
        <taxon>Candidatus Lokiarchaeum</taxon>
    </lineage>
</organism>
<keyword evidence="7 11" id="KW-0169">Cobalamin biosynthesis</keyword>
<dbReference type="PANTHER" id="PTHR34308:SF1">
    <property type="entry name" value="COBALAMIN BIOSYNTHESIS PROTEIN CBIB"/>
    <property type="match status" value="1"/>
</dbReference>
<evidence type="ECO:0000256" key="7">
    <source>
        <dbReference type="ARBA" id="ARBA00022573"/>
    </source>
</evidence>
<feature type="transmembrane region" description="Helical" evidence="11">
    <location>
        <begin position="252"/>
        <end position="272"/>
    </location>
</feature>
<evidence type="ECO:0000256" key="3">
    <source>
        <dbReference type="ARBA" id="ARBA00004953"/>
    </source>
</evidence>
<dbReference type="Proteomes" id="UP001208689">
    <property type="component" value="Chromosome"/>
</dbReference>
<dbReference type="InterPro" id="IPR004485">
    <property type="entry name" value="Cobalamin_biosynth_CobD/CbiB"/>
</dbReference>
<evidence type="ECO:0000256" key="11">
    <source>
        <dbReference type="HAMAP-Rule" id="MF_00024"/>
    </source>
</evidence>
<feature type="transmembrane region" description="Helical" evidence="11">
    <location>
        <begin position="64"/>
        <end position="90"/>
    </location>
</feature>
<keyword evidence="8 11" id="KW-0812">Transmembrane</keyword>
<feature type="transmembrane region" description="Helical" evidence="11">
    <location>
        <begin position="337"/>
        <end position="359"/>
    </location>
</feature>
<evidence type="ECO:0000256" key="1">
    <source>
        <dbReference type="ARBA" id="ARBA00003384"/>
    </source>
</evidence>
<evidence type="ECO:0000256" key="2">
    <source>
        <dbReference type="ARBA" id="ARBA00004651"/>
    </source>
</evidence>
<comment type="function">
    <text evidence="1 11">Converts cobyric acid to cobinamide by the addition of aminopropanol on the F carboxylic group.</text>
</comment>
<comment type="similarity">
    <text evidence="4 11">Belongs to the CobD/CbiB family.</text>
</comment>
<keyword evidence="6 11" id="KW-1003">Cell membrane</keyword>
<name>A0ABY6HYX0_9ARCH</name>
<evidence type="ECO:0000256" key="10">
    <source>
        <dbReference type="ARBA" id="ARBA00023136"/>
    </source>
</evidence>
<proteinExistence type="inferred from homology"/>
<comment type="pathway">
    <text evidence="3 11">Cofactor biosynthesis; adenosylcobalamin biosynthesis.</text>
</comment>
<sequence>MELLLIQDVYITFISLTAIWAIIIDLIIGDPNFKFHPVMLIGKSISFFKSKLRTGNQKRDKLNGILLIFIVILIFCSISIGIQIGVWKFWNFQNIDPNYAPKFWELGIITFLLGFLLKWTFAIKNLGDVTKPIQNFLENDALEQAQEKLSWIVRRNTKILDEQHIISASVEVIAESSTDAVTSVFWFYFMGGLLGFILSILTNGSFFLFLPIGFAYLYRIINTGDSVVGYKDEENINIGWFSAKSDDVANFIPTRLTVLCMFIIGFLMKLNISNAKFILKRDARTLESMNAGWTMGLMAGLLDVQLEKPGSYILGDKNRDLKPADIFLSYKCTRLSMLLFIILFGLISLLIIWGLSLYAN</sequence>
<keyword evidence="13" id="KW-1185">Reference proteome</keyword>
<protein>
    <recommendedName>
        <fullName evidence="5 11">Probable cobalamin biosynthesis protein CobD</fullName>
    </recommendedName>
</protein>